<evidence type="ECO:0000256" key="2">
    <source>
        <dbReference type="PIRSR" id="PIRSR620019-2"/>
    </source>
</evidence>
<keyword evidence="4" id="KW-0808">Transferase</keyword>
<dbReference type="InterPro" id="IPR011004">
    <property type="entry name" value="Trimer_LpxA-like_sf"/>
</dbReference>
<dbReference type="OrthoDB" id="708224at2"/>
<keyword evidence="5" id="KW-1185">Reference proteome</keyword>
<sequence length="209" mass="22261">MKKNLYIIGAGSVGGHVALNIEEYADDYNIEGFFDDDPEKVGTEQFGFEVLGPIDQALELRHEALVIGIAFPRIKRQIVEKLSVNSTLVFPSLVHEQAWISKGVKVGQGCIIYPGTAINYGSGIEDFVVINMNCSLGHHTEVGRYSSFAPGVNTGGHSTIEEAVDVGIGVSTLQDVRVGGDSTVGGQSMIIRDVKPESTVAGVPGKSVE</sequence>
<dbReference type="NCBIfam" id="TIGR03570">
    <property type="entry name" value="NeuD_NnaD"/>
    <property type="match status" value="1"/>
</dbReference>
<feature type="binding site" evidence="2">
    <location>
        <position position="168"/>
    </location>
    <ligand>
        <name>acetyl-CoA</name>
        <dbReference type="ChEBI" id="CHEBI:57288"/>
    </ligand>
</feature>
<organism evidence="4 5">
    <name type="scientific">Fodinibius roseus</name>
    <dbReference type="NCBI Taxonomy" id="1194090"/>
    <lineage>
        <taxon>Bacteria</taxon>
        <taxon>Pseudomonadati</taxon>
        <taxon>Balneolota</taxon>
        <taxon>Balneolia</taxon>
        <taxon>Balneolales</taxon>
        <taxon>Balneolaceae</taxon>
        <taxon>Fodinibius</taxon>
    </lineage>
</organism>
<feature type="domain" description="PglD N-terminal" evidence="3">
    <location>
        <begin position="4"/>
        <end position="82"/>
    </location>
</feature>
<proteinExistence type="inferred from homology"/>
<accession>A0A1M4SRW0</accession>
<dbReference type="RefSeq" id="WP_073058861.1">
    <property type="nucleotide sequence ID" value="NZ_FQUS01000001.1"/>
</dbReference>
<dbReference type="Proteomes" id="UP000184041">
    <property type="component" value="Unassembled WGS sequence"/>
</dbReference>
<dbReference type="STRING" id="1194090.SAMN05443144_101106"/>
<protein>
    <submittedName>
        <fullName evidence="4">Sugar O-acyltransferase, sialic acid O-acetyltransferase NeuD family</fullName>
    </submittedName>
</protein>
<dbReference type="Gene3D" id="3.40.50.20">
    <property type="match status" value="1"/>
</dbReference>
<dbReference type="CDD" id="cd03360">
    <property type="entry name" value="LbH_AT_putative"/>
    <property type="match status" value="1"/>
</dbReference>
<dbReference type="GO" id="GO:0016746">
    <property type="term" value="F:acyltransferase activity"/>
    <property type="evidence" value="ECO:0007669"/>
    <property type="project" value="UniProtKB-KW"/>
</dbReference>
<dbReference type="AlphaFoldDB" id="A0A1M4SRW0"/>
<dbReference type="InterPro" id="IPR041561">
    <property type="entry name" value="PglD_N"/>
</dbReference>
<dbReference type="SUPFAM" id="SSF51161">
    <property type="entry name" value="Trimeric LpxA-like enzymes"/>
    <property type="match status" value="1"/>
</dbReference>
<dbReference type="InterPro" id="IPR020019">
    <property type="entry name" value="AcTrfase_PglD-like"/>
</dbReference>
<dbReference type="Gene3D" id="2.160.10.10">
    <property type="entry name" value="Hexapeptide repeat proteins"/>
    <property type="match status" value="1"/>
</dbReference>
<evidence type="ECO:0000313" key="4">
    <source>
        <dbReference type="EMBL" id="SHE34915.1"/>
    </source>
</evidence>
<dbReference type="InterPro" id="IPR050179">
    <property type="entry name" value="Trans_hexapeptide_repeat"/>
</dbReference>
<dbReference type="Pfam" id="PF17836">
    <property type="entry name" value="PglD_N"/>
    <property type="match status" value="1"/>
</dbReference>
<keyword evidence="4" id="KW-0012">Acyltransferase</keyword>
<dbReference type="PANTHER" id="PTHR43300">
    <property type="entry name" value="ACETYLTRANSFERASE"/>
    <property type="match status" value="1"/>
</dbReference>
<gene>
    <name evidence="4" type="ORF">SAMN05443144_101106</name>
</gene>
<dbReference type="PANTHER" id="PTHR43300:SF7">
    <property type="entry name" value="UDP-N-ACETYLBACILLOSAMINE N-ACETYLTRANSFERASE"/>
    <property type="match status" value="1"/>
</dbReference>
<evidence type="ECO:0000256" key="1">
    <source>
        <dbReference type="ARBA" id="ARBA00007274"/>
    </source>
</evidence>
<feature type="binding site" evidence="2">
    <location>
        <position position="186"/>
    </location>
    <ligand>
        <name>acetyl-CoA</name>
        <dbReference type="ChEBI" id="CHEBI:57288"/>
    </ligand>
</feature>
<name>A0A1M4SRW0_9BACT</name>
<evidence type="ECO:0000313" key="5">
    <source>
        <dbReference type="Proteomes" id="UP000184041"/>
    </source>
</evidence>
<dbReference type="EMBL" id="FQUS01000001">
    <property type="protein sequence ID" value="SHE34915.1"/>
    <property type="molecule type" value="Genomic_DNA"/>
</dbReference>
<evidence type="ECO:0000259" key="3">
    <source>
        <dbReference type="Pfam" id="PF17836"/>
    </source>
</evidence>
<reference evidence="4 5" key="1">
    <citation type="submission" date="2016-11" db="EMBL/GenBank/DDBJ databases">
        <authorList>
            <person name="Jaros S."/>
            <person name="Januszkiewicz K."/>
            <person name="Wedrychowicz H."/>
        </authorList>
    </citation>
    <scope>NUCLEOTIDE SEQUENCE [LARGE SCALE GENOMIC DNA]</scope>
    <source>
        <strain evidence="4 5">DSM 21986</strain>
    </source>
</reference>
<comment type="similarity">
    <text evidence="1">Belongs to the transferase hexapeptide repeat family.</text>
</comment>